<feature type="transmembrane region" description="Helical" evidence="3">
    <location>
        <begin position="256"/>
        <end position="277"/>
    </location>
</feature>
<dbReference type="InterPro" id="IPR006665">
    <property type="entry name" value="OmpA-like"/>
</dbReference>
<proteinExistence type="predicted"/>
<keyword evidence="1 3" id="KW-0472">Membrane</keyword>
<dbReference type="InterPro" id="IPR038522">
    <property type="entry name" value="T4/T6SS_DotU_sf"/>
</dbReference>
<feature type="domain" description="OmpA-like" evidence="4">
    <location>
        <begin position="347"/>
        <end position="465"/>
    </location>
</feature>
<dbReference type="RefSeq" id="WP_205312129.1">
    <property type="nucleotide sequence ID" value="NZ_JAERPS020000007.1"/>
</dbReference>
<accession>A0ABS7XCZ7</accession>
<organism evidence="5 6">
    <name type="scientific">Rheinheimera maricola</name>
    <dbReference type="NCBI Taxonomy" id="2793282"/>
    <lineage>
        <taxon>Bacteria</taxon>
        <taxon>Pseudomonadati</taxon>
        <taxon>Pseudomonadota</taxon>
        <taxon>Gammaproteobacteria</taxon>
        <taxon>Chromatiales</taxon>
        <taxon>Chromatiaceae</taxon>
        <taxon>Rheinheimera</taxon>
    </lineage>
</organism>
<dbReference type="Pfam" id="PF09850">
    <property type="entry name" value="DotU"/>
    <property type="match status" value="1"/>
</dbReference>
<evidence type="ECO:0000256" key="2">
    <source>
        <dbReference type="SAM" id="MobiDB-lite"/>
    </source>
</evidence>
<keyword evidence="3" id="KW-1133">Transmembrane helix</keyword>
<dbReference type="Gene3D" id="1.25.40.590">
    <property type="entry name" value="Type IV / VI secretion system, DotU"/>
    <property type="match status" value="1"/>
</dbReference>
<dbReference type="PANTHER" id="PTHR38033">
    <property type="entry name" value="MEMBRANE PROTEIN-RELATED"/>
    <property type="match status" value="1"/>
</dbReference>
<evidence type="ECO:0000313" key="5">
    <source>
        <dbReference type="EMBL" id="MBZ9613436.1"/>
    </source>
</evidence>
<dbReference type="InterPro" id="IPR017732">
    <property type="entry name" value="T4/T6SS_DotU"/>
</dbReference>
<evidence type="ECO:0000259" key="4">
    <source>
        <dbReference type="PROSITE" id="PS51123"/>
    </source>
</evidence>
<protein>
    <submittedName>
        <fullName evidence="5">Type IVB secretion system protein IcmH/DotU</fullName>
    </submittedName>
</protein>
<dbReference type="PROSITE" id="PS51123">
    <property type="entry name" value="OMPA_2"/>
    <property type="match status" value="1"/>
</dbReference>
<dbReference type="NCBIfam" id="TIGR03349">
    <property type="entry name" value="IV_VI_DotU"/>
    <property type="match status" value="1"/>
</dbReference>
<evidence type="ECO:0000313" key="6">
    <source>
        <dbReference type="Proteomes" id="UP000663814"/>
    </source>
</evidence>
<feature type="region of interest" description="Disordered" evidence="2">
    <location>
        <begin position="1"/>
        <end position="22"/>
    </location>
</feature>
<keyword evidence="6" id="KW-1185">Reference proteome</keyword>
<gene>
    <name evidence="5" type="primary">icmH</name>
    <name evidence="5" type="ORF">I4W93_017720</name>
</gene>
<dbReference type="Gene3D" id="3.30.1330.60">
    <property type="entry name" value="OmpA-like domain"/>
    <property type="match status" value="1"/>
</dbReference>
<sequence>MNDRTMIRPGGSRGRGNKVENDVTQIGYEERKVRSRVNLASLAREQSRQNKDGLTKNAGITTSEGSFQADRNVLFSILSPIILLASKVKASSFNMDLDDLKNRIKEQIDYCRSINFGMNSSFTSADKVSYGLCCLIDEMVLNTPWGAKSSWANESLLVIFHKEAWGGERVFEILASMSLNPAAYIHVIEFYYAMLELGFEGKYRHMNDGMRAHQTIKNNTYLLIENYNNFDAMPLSDNWQSNVEQKNSLLKVLPQWVIWSVTLAMLVVTYFIFSLMLSSQADPIKRKLVNLRSVSQISLPQHKSFGLLNAAPKQDDLRNNISSLYPILTSTLANEIEQNLVVVEQQNSVVSVRLTNANLFRSGSDSLSGQYIELVDKIGLALSKFRVAINVTGHSDDIPIRTIKYADNWALSEARAISVKRIIEQNLRPDSQVFARGLADTVNLVPNTSAANRALNRRVEILVKS</sequence>
<dbReference type="CDD" id="cd07185">
    <property type="entry name" value="OmpA_C-like"/>
    <property type="match status" value="1"/>
</dbReference>
<dbReference type="InterPro" id="IPR036737">
    <property type="entry name" value="OmpA-like_sf"/>
</dbReference>
<name>A0ABS7XCZ7_9GAMM</name>
<evidence type="ECO:0000256" key="1">
    <source>
        <dbReference type="PROSITE-ProRule" id="PRU00473"/>
    </source>
</evidence>
<dbReference type="SUPFAM" id="SSF103088">
    <property type="entry name" value="OmpA-like"/>
    <property type="match status" value="1"/>
</dbReference>
<dbReference type="EMBL" id="JAERPS020000007">
    <property type="protein sequence ID" value="MBZ9613436.1"/>
    <property type="molecule type" value="Genomic_DNA"/>
</dbReference>
<reference evidence="5 6" key="1">
    <citation type="submission" date="2021-08" db="EMBL/GenBank/DDBJ databases">
        <title>Rheinheimera aquimaris sp. nov., isolated from seawater of the East Sea in Korea.</title>
        <authorList>
            <person name="Kim K.H."/>
            <person name="Wenting R."/>
            <person name="Kim K.R."/>
            <person name="Jeon C.O."/>
        </authorList>
    </citation>
    <scope>NUCLEOTIDE SEQUENCE [LARGE SCALE GENOMIC DNA]</scope>
    <source>
        <strain evidence="5 6">MA-13</strain>
    </source>
</reference>
<dbReference type="Pfam" id="PF00691">
    <property type="entry name" value="OmpA"/>
    <property type="match status" value="1"/>
</dbReference>
<dbReference type="NCBIfam" id="NF038228">
    <property type="entry name" value="IcmH_DotU_IVB"/>
    <property type="match status" value="1"/>
</dbReference>
<dbReference type="Proteomes" id="UP000663814">
    <property type="component" value="Unassembled WGS sequence"/>
</dbReference>
<evidence type="ECO:0000256" key="3">
    <source>
        <dbReference type="SAM" id="Phobius"/>
    </source>
</evidence>
<keyword evidence="3" id="KW-0812">Transmembrane</keyword>
<dbReference type="PANTHER" id="PTHR38033:SF1">
    <property type="entry name" value="DOTU FAMILY TYPE IV_VI SECRETION SYSTEM PROTEIN"/>
    <property type="match status" value="1"/>
</dbReference>
<comment type="caution">
    <text evidence="5">The sequence shown here is derived from an EMBL/GenBank/DDBJ whole genome shotgun (WGS) entry which is preliminary data.</text>
</comment>